<dbReference type="PANTHER" id="PTHR38731">
    <property type="entry name" value="LIPL45-RELATED LIPOPROTEIN-RELATED"/>
    <property type="match status" value="1"/>
</dbReference>
<comment type="caution">
    <text evidence="3">The sequence shown here is derived from an EMBL/GenBank/DDBJ whole genome shotgun (WGS) entry which is preliminary data.</text>
</comment>
<dbReference type="InterPro" id="IPR006860">
    <property type="entry name" value="FecR"/>
</dbReference>
<dbReference type="InterPro" id="IPR016930">
    <property type="entry name" value="UCP029644"/>
</dbReference>
<dbReference type="Proteomes" id="UP001500631">
    <property type="component" value="Unassembled WGS sequence"/>
</dbReference>
<dbReference type="Gene3D" id="2.60.120.1440">
    <property type="match status" value="1"/>
</dbReference>
<dbReference type="PROSITE" id="PS51782">
    <property type="entry name" value="LYSM"/>
    <property type="match status" value="1"/>
</dbReference>
<dbReference type="PIRSF" id="PIRSF029644">
    <property type="entry name" value="UCP029644"/>
    <property type="match status" value="1"/>
</dbReference>
<keyword evidence="4" id="KW-1185">Reference proteome</keyword>
<evidence type="ECO:0000259" key="2">
    <source>
        <dbReference type="PROSITE" id="PS51782"/>
    </source>
</evidence>
<dbReference type="Pfam" id="PF04773">
    <property type="entry name" value="FecR"/>
    <property type="match status" value="1"/>
</dbReference>
<evidence type="ECO:0000313" key="3">
    <source>
        <dbReference type="EMBL" id="GAA5097496.1"/>
    </source>
</evidence>
<dbReference type="SUPFAM" id="SSF54106">
    <property type="entry name" value="LysM domain"/>
    <property type="match status" value="1"/>
</dbReference>
<dbReference type="Gene3D" id="2.60.40.10">
    <property type="entry name" value="Immunoglobulins"/>
    <property type="match status" value="2"/>
</dbReference>
<evidence type="ECO:0000256" key="1">
    <source>
        <dbReference type="SAM" id="SignalP"/>
    </source>
</evidence>
<dbReference type="RefSeq" id="WP_077925296.1">
    <property type="nucleotide sequence ID" value="NZ_BAABKE010000003.1"/>
</dbReference>
<dbReference type="Gene3D" id="3.10.350.10">
    <property type="entry name" value="LysM domain"/>
    <property type="match status" value="1"/>
</dbReference>
<dbReference type="EMBL" id="BAABKE010000003">
    <property type="protein sequence ID" value="GAA5097496.1"/>
    <property type="molecule type" value="Genomic_DNA"/>
</dbReference>
<feature type="domain" description="LysM" evidence="2">
    <location>
        <begin position="36"/>
        <end position="83"/>
    </location>
</feature>
<reference evidence="4" key="1">
    <citation type="journal article" date="2019" name="Int. J. Syst. Evol. Microbiol.">
        <title>The Global Catalogue of Microorganisms (GCM) 10K type strain sequencing project: providing services to taxonomists for standard genome sequencing and annotation.</title>
        <authorList>
            <consortium name="The Broad Institute Genomics Platform"/>
            <consortium name="The Broad Institute Genome Sequencing Center for Infectious Disease"/>
            <person name="Wu L."/>
            <person name="Ma J."/>
        </authorList>
    </citation>
    <scope>NUCLEOTIDE SEQUENCE [LARGE SCALE GENOMIC DNA]</scope>
    <source>
        <strain evidence="4">JCM 18424</strain>
    </source>
</reference>
<sequence>MKTIIKIWLQMMVALALLFSVASAEVDQTQSDEDIFLYKTIPGDSLWNIAQRHLHSIKLWIDLKKINQLPNDDYIEPGTLIKVPRKWLKTNQSTATLVSAIGAVKVVNSNQQTLEFGQDFTEKDNLVLVTGDVILTGDDGLATILFKDGSRLLLQSNSELILNDLIALGDGSLSDIKLQLDKGRLENRVYSSPISNTNYEVKTATATTSVRGTVFRMGFDNEDSVTEVVTGKVATKAQSDAVAELVAGQAIIISKDGESKQVEMLPAPEFANFPQLIEAVPIKIDVEAIDNVTGYATKIIPVGSDEQDAVSSMRSEGNVLLGNDLPDGRYQAMISAIDQNGVTGQPGKYEFILNARPFAAVLTTPAQDEKVLLRHLTFTWDKANDEAKTFYLQVARDNNFRDIVIDADNLSEPTYKPEDLLSGIYFWRVASIDENGKRGPFSAIKDFRILLEDPNLEKANVKTADIQLEWAALEEGTQYLIQISDNIAFEKVLLEQSLSDNQLFVENLVPGIYFFRIQSTASDGYVSEWGLPHQFEVLDIQSVSEKIKP</sequence>
<dbReference type="Pfam" id="PF01476">
    <property type="entry name" value="LysM"/>
    <property type="match status" value="1"/>
</dbReference>
<name>A0ABP9MJ34_9GAMM</name>
<accession>A0ABP9MJ34</accession>
<keyword evidence="1" id="KW-0732">Signal</keyword>
<evidence type="ECO:0000313" key="4">
    <source>
        <dbReference type="Proteomes" id="UP001500631"/>
    </source>
</evidence>
<dbReference type="CDD" id="cd00118">
    <property type="entry name" value="LysM"/>
    <property type="match status" value="1"/>
</dbReference>
<gene>
    <name evidence="3" type="ORF">GCM10023338_08950</name>
</gene>
<organism evidence="3 4">
    <name type="scientific">Wohlfahrtiimonas larvae</name>
    <dbReference type="NCBI Taxonomy" id="1157986"/>
    <lineage>
        <taxon>Bacteria</taxon>
        <taxon>Pseudomonadati</taxon>
        <taxon>Pseudomonadota</taxon>
        <taxon>Gammaproteobacteria</taxon>
        <taxon>Cardiobacteriales</taxon>
        <taxon>Ignatzschineriaceae</taxon>
        <taxon>Wohlfahrtiimonas</taxon>
    </lineage>
</organism>
<proteinExistence type="predicted"/>
<feature type="chain" id="PRO_5045039069" description="LysM domain-containing protein" evidence="1">
    <location>
        <begin position="25"/>
        <end position="549"/>
    </location>
</feature>
<dbReference type="InterPro" id="IPR036779">
    <property type="entry name" value="LysM_dom_sf"/>
</dbReference>
<dbReference type="InterPro" id="IPR018392">
    <property type="entry name" value="LysM"/>
</dbReference>
<dbReference type="InterPro" id="IPR013783">
    <property type="entry name" value="Ig-like_fold"/>
</dbReference>
<dbReference type="PANTHER" id="PTHR38731:SF1">
    <property type="entry name" value="FECR PROTEIN DOMAIN-CONTAINING PROTEIN"/>
    <property type="match status" value="1"/>
</dbReference>
<feature type="signal peptide" evidence="1">
    <location>
        <begin position="1"/>
        <end position="24"/>
    </location>
</feature>
<protein>
    <recommendedName>
        <fullName evidence="2">LysM domain-containing protein</fullName>
    </recommendedName>
</protein>